<sequence>MGFANIIDDENIDYIEYVKKDAHYVHNMPASIYAENAFNKLIDRPPNYSLYYFEIKYKIEEEKNLDNYRRIHIGLKNSENNYVELDITGKTIRFNFQKQAGLDGYIILDKIVWMNRDIIGCGLVYPASTDSNPYVFFTRNGKQIGNPILLNDNCDGFKPFIQLTCFSVETNFGKDLKVNPFVYDFSKHKFYKYSNFEKDLNELNQMFPLITKEGMKQLLLAKGGCKEIVLNKLLLAFPKTN</sequence>
<reference evidence="1 2" key="1">
    <citation type="submission" date="2020-08" db="EMBL/GenBank/DDBJ databases">
        <authorList>
            <person name="Koutsovoulos G."/>
            <person name="Danchin GJ E."/>
        </authorList>
    </citation>
    <scope>NUCLEOTIDE SEQUENCE [LARGE SCALE GENOMIC DNA]</scope>
</reference>
<dbReference type="OrthoDB" id="25503at2759"/>
<proteinExistence type="predicted"/>
<dbReference type="Proteomes" id="UP000580250">
    <property type="component" value="Unassembled WGS sequence"/>
</dbReference>
<comment type="caution">
    <text evidence="1">The sequence shown here is derived from an EMBL/GenBank/DDBJ whole genome shotgun (WGS) entry which is preliminary data.</text>
</comment>
<accession>A0A6V7VYG5</accession>
<dbReference type="EMBL" id="CAJEWN010000354">
    <property type="protein sequence ID" value="CAD2179842.1"/>
    <property type="molecule type" value="Genomic_DNA"/>
</dbReference>
<gene>
    <name evidence="1" type="ORF">MENT_LOCUS31877</name>
</gene>
<name>A0A6V7VYG5_MELEN</name>
<evidence type="ECO:0000313" key="2">
    <source>
        <dbReference type="Proteomes" id="UP000580250"/>
    </source>
</evidence>
<dbReference type="InterPro" id="IPR043136">
    <property type="entry name" value="B30.2/SPRY_sf"/>
</dbReference>
<organism evidence="1 2">
    <name type="scientific">Meloidogyne enterolobii</name>
    <name type="common">Root-knot nematode worm</name>
    <name type="synonym">Meloidogyne mayaguensis</name>
    <dbReference type="NCBI Taxonomy" id="390850"/>
    <lineage>
        <taxon>Eukaryota</taxon>
        <taxon>Metazoa</taxon>
        <taxon>Ecdysozoa</taxon>
        <taxon>Nematoda</taxon>
        <taxon>Chromadorea</taxon>
        <taxon>Rhabditida</taxon>
        <taxon>Tylenchina</taxon>
        <taxon>Tylenchomorpha</taxon>
        <taxon>Tylenchoidea</taxon>
        <taxon>Meloidogynidae</taxon>
        <taxon>Meloidogyninae</taxon>
        <taxon>Meloidogyne</taxon>
    </lineage>
</organism>
<evidence type="ECO:0000313" key="1">
    <source>
        <dbReference type="EMBL" id="CAD2179842.1"/>
    </source>
</evidence>
<dbReference type="AlphaFoldDB" id="A0A6V7VYG5"/>
<protein>
    <submittedName>
        <fullName evidence="1">Uncharacterized protein</fullName>
    </submittedName>
</protein>
<dbReference type="Gene3D" id="2.60.120.920">
    <property type="match status" value="1"/>
</dbReference>